<evidence type="ECO:0008006" key="3">
    <source>
        <dbReference type="Google" id="ProtNLM"/>
    </source>
</evidence>
<dbReference type="eggNOG" id="COG3637">
    <property type="taxonomic scope" value="Bacteria"/>
</dbReference>
<keyword evidence="2" id="KW-1185">Reference proteome</keyword>
<organism evidence="1 2">
    <name type="scientific">Thioclava pacifica DSM 10166</name>
    <dbReference type="NCBI Taxonomy" id="1353537"/>
    <lineage>
        <taxon>Bacteria</taxon>
        <taxon>Pseudomonadati</taxon>
        <taxon>Pseudomonadota</taxon>
        <taxon>Alphaproteobacteria</taxon>
        <taxon>Rhodobacterales</taxon>
        <taxon>Paracoccaceae</taxon>
        <taxon>Thioclava</taxon>
    </lineage>
</organism>
<dbReference type="Pfam" id="PF06082">
    <property type="entry name" value="YjbH"/>
    <property type="match status" value="1"/>
</dbReference>
<sequence length="687" mass="74763">MTVPLALGTAARAQDADRAWGYNSFGVPGLIDMPSAGSREDAELGFTIFHMQNQTRVSAAFQITPRLSAGFRYSSVGNYNGGGTLYDRSFSIQYRFLDEGRYRPAMAVGINDMAGTGVYAGEYVVASKALTQRLRATAGIGWGRLGSFGSFDNPLGVISDRFDTRPKADVGTGGTFQPSQWFRGPAALFGGVEWQASDRLSLLAEYSSDAYTREDGPTFERKSPFNFAARYKINRNASVSAGYMYGSTLSLQLNYALNPKRNANPSGLETAPPPVVPRGGADAAKSWAGDPALLEASLRPALAAQGLALEGMALSGDRLAIQIRNDRYNAAPEAIGRAARVLSAQAPANVDRFAITLSKNSMPVSTTDLKRADLEAFEFHPIGGELIRANAQIADAAGRLPPVGGVYPRFSWSIGPYLKPALFDPDDPLRADIGFSLGAKFEPLPGLLLSGQVNQKLIGNLDQANRPSDSVLPHVRSDAWLYYKTSGPQIPELTAAYFFRPGRDLYGRVTAGYLEAMFAGVSAELLWAPQNSRLALGAEINRVRQRGYDQRFDLRDYEVTTGHLSAYYRLSDDFYTQLDVGRYLAGDTGATLSFARVFDNGWRVGVYATKTNVSSADFGEGSFDKGFQLTIPLGWVTGQATRTKYSTVIQPILRDGGARLHVSDRLYGLVRDDQAATLDGNWERFWR</sequence>
<reference evidence="1 2" key="1">
    <citation type="submission" date="2013-07" db="EMBL/GenBank/DDBJ databases">
        <title>Thioclava pacifica DSM 10166 Genome Sequencing.</title>
        <authorList>
            <person name="Lai Q."/>
            <person name="Shao Z."/>
        </authorList>
    </citation>
    <scope>NUCLEOTIDE SEQUENCE [LARGE SCALE GENOMIC DNA]</scope>
    <source>
        <strain evidence="1 2">DSM 10166</strain>
    </source>
</reference>
<evidence type="ECO:0000313" key="1">
    <source>
        <dbReference type="EMBL" id="KEO50929.1"/>
    </source>
</evidence>
<name>A0A074J337_9RHOB</name>
<gene>
    <name evidence="1" type="ORF">TP2_13655</name>
</gene>
<dbReference type="EMBL" id="AUND01000040">
    <property type="protein sequence ID" value="KEO50929.1"/>
    <property type="molecule type" value="Genomic_DNA"/>
</dbReference>
<evidence type="ECO:0000313" key="2">
    <source>
        <dbReference type="Proteomes" id="UP000027432"/>
    </source>
</evidence>
<dbReference type="Proteomes" id="UP000027432">
    <property type="component" value="Unassembled WGS sequence"/>
</dbReference>
<dbReference type="STRING" id="1353537.TP2_13655"/>
<comment type="caution">
    <text evidence="1">The sequence shown here is derived from an EMBL/GenBank/DDBJ whole genome shotgun (WGS) entry which is preliminary data.</text>
</comment>
<dbReference type="AlphaFoldDB" id="A0A074J337"/>
<accession>A0A074J337</accession>
<dbReference type="InterPro" id="IPR010344">
    <property type="entry name" value="YbjH"/>
</dbReference>
<proteinExistence type="predicted"/>
<protein>
    <recommendedName>
        <fullName evidence="3">Exopolysaccharide biosynthesis protein YbjH</fullName>
    </recommendedName>
</protein>